<name>H1DL00_9BACT</name>
<evidence type="ECO:0000313" key="2">
    <source>
        <dbReference type="Proteomes" id="UP000004892"/>
    </source>
</evidence>
<gene>
    <name evidence="1" type="ORF">HMPREF9449_02936</name>
</gene>
<dbReference type="GeneID" id="98070750"/>
<comment type="caution">
    <text evidence="1">The sequence shown here is derived from an EMBL/GenBank/DDBJ whole genome shotgun (WGS) entry which is preliminary data.</text>
</comment>
<organism evidence="1 2">
    <name type="scientific">Odoribacter laneus YIT 12061</name>
    <dbReference type="NCBI Taxonomy" id="742817"/>
    <lineage>
        <taxon>Bacteria</taxon>
        <taxon>Pseudomonadati</taxon>
        <taxon>Bacteroidota</taxon>
        <taxon>Bacteroidia</taxon>
        <taxon>Bacteroidales</taxon>
        <taxon>Odoribacteraceae</taxon>
        <taxon>Odoribacter</taxon>
    </lineage>
</organism>
<keyword evidence="2" id="KW-1185">Reference proteome</keyword>
<evidence type="ECO:0000313" key="1">
    <source>
        <dbReference type="EMBL" id="EHP45295.1"/>
    </source>
</evidence>
<dbReference type="PATRIC" id="fig|742817.3.peg.3142"/>
<dbReference type="AlphaFoldDB" id="H1DL00"/>
<dbReference type="EMBL" id="ADMC01000033">
    <property type="protein sequence ID" value="EHP45295.1"/>
    <property type="molecule type" value="Genomic_DNA"/>
</dbReference>
<sequence>MKKIQLKFQKDVISTLSGNELAKIQGGNTAFSYNSCPTVDMLCAGSGECLDQDSWQTKCLSDVYNTQTCDTNLCEKPVGPVEPGSCGCATYEGCETIFTPCEVQL</sequence>
<dbReference type="RefSeq" id="WP_009138079.1">
    <property type="nucleotide sequence ID" value="NZ_JH594598.1"/>
</dbReference>
<reference evidence="1 2" key="1">
    <citation type="submission" date="2012-01" db="EMBL/GenBank/DDBJ databases">
        <title>The Genome Sequence of Odoribacter laneus YIT 12061.</title>
        <authorList>
            <consortium name="The Broad Institute Genome Sequencing Platform"/>
            <person name="Earl A."/>
            <person name="Ward D."/>
            <person name="Feldgarden M."/>
            <person name="Gevers D."/>
            <person name="Morotomi M."/>
            <person name="Young S.K."/>
            <person name="Zeng Q."/>
            <person name="Gargeya S."/>
            <person name="Fitzgerald M."/>
            <person name="Haas B."/>
            <person name="Abouelleil A."/>
            <person name="Alvarado L."/>
            <person name="Arachchi H.M."/>
            <person name="Berlin A."/>
            <person name="Chapman S.B."/>
            <person name="Gearin G."/>
            <person name="Goldberg J."/>
            <person name="Griggs A."/>
            <person name="Gujja S."/>
            <person name="Hansen M."/>
            <person name="Heiman D."/>
            <person name="Howarth C."/>
            <person name="Larimer J."/>
            <person name="Lui A."/>
            <person name="MacDonald P.J.P."/>
            <person name="McCowen C."/>
            <person name="Montmayeur A."/>
            <person name="Murphy C."/>
            <person name="Neiman D."/>
            <person name="Pearson M."/>
            <person name="Priest M."/>
            <person name="Roberts A."/>
            <person name="Saif S."/>
            <person name="Shea T."/>
            <person name="Sisk P."/>
            <person name="Stolte C."/>
            <person name="Sykes S."/>
            <person name="Wortman J."/>
            <person name="Nusbaum C."/>
            <person name="Birren B."/>
        </authorList>
    </citation>
    <scope>NUCLEOTIDE SEQUENCE [LARGE SCALE GENOMIC DNA]</scope>
    <source>
        <strain evidence="1 2">YIT 12061</strain>
    </source>
</reference>
<proteinExistence type="predicted"/>
<protein>
    <submittedName>
        <fullName evidence="1">Uncharacterized protein</fullName>
    </submittedName>
</protein>
<dbReference type="Proteomes" id="UP000004892">
    <property type="component" value="Unassembled WGS sequence"/>
</dbReference>
<dbReference type="HOGENOM" id="CLU_180757_0_0_10"/>
<accession>H1DL00</accession>